<feature type="domain" description="Zinc finger PHD-type" evidence="5">
    <location>
        <begin position="324"/>
        <end position="384"/>
    </location>
</feature>
<evidence type="ECO:0000313" key="7">
    <source>
        <dbReference type="Proteomes" id="UP001558713"/>
    </source>
</evidence>
<dbReference type="InterPro" id="IPR054483">
    <property type="entry name" value="DC1-like_CT"/>
</dbReference>
<keyword evidence="1" id="KW-0479">Metal-binding</keyword>
<evidence type="ECO:0000256" key="1">
    <source>
        <dbReference type="ARBA" id="ARBA00022723"/>
    </source>
</evidence>
<feature type="domain" description="Zinc finger PHD-type" evidence="5">
    <location>
        <begin position="434"/>
        <end position="494"/>
    </location>
</feature>
<name>A0ABD0Z5A9_CARAN</name>
<dbReference type="GO" id="GO:0008270">
    <property type="term" value="F:zinc ion binding"/>
    <property type="evidence" value="ECO:0007669"/>
    <property type="project" value="UniProtKB-KW"/>
</dbReference>
<dbReference type="Gene3D" id="3.30.40.10">
    <property type="entry name" value="Zinc/RING finger domain, C3HC4 (zinc finger)"/>
    <property type="match status" value="1"/>
</dbReference>
<dbReference type="InterPro" id="IPR004146">
    <property type="entry name" value="DC1"/>
</dbReference>
<dbReference type="Proteomes" id="UP001558713">
    <property type="component" value="Unassembled WGS sequence"/>
</dbReference>
<dbReference type="InterPro" id="IPR053192">
    <property type="entry name" value="Vacuole_Formation_Reg"/>
</dbReference>
<dbReference type="Pfam" id="PF03107">
    <property type="entry name" value="C1_2"/>
    <property type="match status" value="5"/>
</dbReference>
<organism evidence="6 7">
    <name type="scientific">Cardamine amara subsp. amara</name>
    <dbReference type="NCBI Taxonomy" id="228776"/>
    <lineage>
        <taxon>Eukaryota</taxon>
        <taxon>Viridiplantae</taxon>
        <taxon>Streptophyta</taxon>
        <taxon>Embryophyta</taxon>
        <taxon>Tracheophyta</taxon>
        <taxon>Spermatophyta</taxon>
        <taxon>Magnoliopsida</taxon>
        <taxon>eudicotyledons</taxon>
        <taxon>Gunneridae</taxon>
        <taxon>Pentapetalae</taxon>
        <taxon>rosids</taxon>
        <taxon>malvids</taxon>
        <taxon>Brassicales</taxon>
        <taxon>Brassicaceae</taxon>
        <taxon>Cardamineae</taxon>
        <taxon>Cardamine</taxon>
    </lineage>
</organism>
<evidence type="ECO:0000256" key="3">
    <source>
        <dbReference type="ARBA" id="ARBA00022771"/>
    </source>
</evidence>
<dbReference type="PANTHER" id="PTHR32410">
    <property type="entry name" value="CYSTEINE/HISTIDINE-RICH C1 DOMAIN FAMILY PROTEIN"/>
    <property type="match status" value="1"/>
</dbReference>
<keyword evidence="3" id="KW-0863">Zinc-finger</keyword>
<feature type="domain" description="Zinc finger PHD-type" evidence="5">
    <location>
        <begin position="66"/>
        <end position="130"/>
    </location>
</feature>
<dbReference type="AlphaFoldDB" id="A0ABD0Z5A9"/>
<dbReference type="InterPro" id="IPR013083">
    <property type="entry name" value="Znf_RING/FYVE/PHD"/>
</dbReference>
<accession>A0ABD0Z5A9</accession>
<keyword evidence="7" id="KW-1185">Reference proteome</keyword>
<dbReference type="EMBL" id="JBANAX010000887">
    <property type="protein sequence ID" value="KAL1189822.1"/>
    <property type="molecule type" value="Genomic_DNA"/>
</dbReference>
<dbReference type="Pfam" id="PF22926">
    <property type="entry name" value="C1-like_CT"/>
    <property type="match status" value="1"/>
</dbReference>
<reference evidence="6 7" key="1">
    <citation type="submission" date="2024-04" db="EMBL/GenBank/DDBJ databases">
        <title>Genome assembly C_amara_ONT_v2.</title>
        <authorList>
            <person name="Yant L."/>
            <person name="Moore C."/>
            <person name="Slenker M."/>
        </authorList>
    </citation>
    <scope>NUCLEOTIDE SEQUENCE [LARGE SCALE GENOMIC DNA]</scope>
    <source>
        <tissue evidence="6">Leaf</tissue>
    </source>
</reference>
<comment type="caution">
    <text evidence="6">The sequence shown here is derived from an EMBL/GenBank/DDBJ whole genome shotgun (WGS) entry which is preliminary data.</text>
</comment>
<keyword evidence="4" id="KW-0862">Zinc</keyword>
<protein>
    <submittedName>
        <fullName evidence="6">Protein VACUOLELESS GAMETOPHYTES</fullName>
    </submittedName>
</protein>
<dbReference type="PANTHER" id="PTHR32410:SF209">
    <property type="entry name" value="CYSTEINE_HISTIDINE-RICH C1 DOMAIN FAMILY PROTEIN"/>
    <property type="match status" value="1"/>
</dbReference>
<gene>
    <name evidence="6" type="ORF">V5N11_034059</name>
</gene>
<proteinExistence type="predicted"/>
<evidence type="ECO:0000256" key="2">
    <source>
        <dbReference type="ARBA" id="ARBA00022737"/>
    </source>
</evidence>
<sequence>MDPLSNAASCRLLCPQERFKKDKDRKVITVRGKIYHVISIPYCISDAVDKKSHHLQFVGEGEEGVKCFSCSRKILEKAYYYCSHCRRNFHKECVESPSLFQSSYHPKHPLQLVWFPGFYDIKVLYCISCTQSGWDQFYVCLICDFIIHPFCAINPTSLTIDNPKRHEHTLLYIPRKSNMVCDVCGSEKEIGYLYACLQCDFMVHKDCVSFPYVIQVSRHSHRLTFTPSIPYKEWTNCGVYQEKINGHYGKYSCIKGCAFAVHTRCALRSDVCDGRELEGVSEEAYENTKMFDEEGDGIIRHKSHLTHQMRLGKMIERVYDEIKQCEMCLLPFLGDGRVYRCLQCDFNLHESCAYLPRVKQFMLHAHPLILKTQLVTWFQCTKCDRFSCGFRYVCDLTDCDWKLDTLCASICEPFDHHFHPHSLFITCDQNTWKRCSICREKKLQPLSCAKCKFVLCFKCATLPHKVRYEHDEHLFTFSYKEEANNEVYCCEICEEDIYPKRNGFYACNECVLAIHIECLLGRDPYLKPGHKFITEGCEISILANTWSTRHICEECERRCPYKIKMKFDSTIFCSWDCYDSFYYQNELDMFVKNAKDDVLTK</sequence>
<evidence type="ECO:0000313" key="6">
    <source>
        <dbReference type="EMBL" id="KAL1189822.1"/>
    </source>
</evidence>
<evidence type="ECO:0000256" key="4">
    <source>
        <dbReference type="ARBA" id="ARBA00022833"/>
    </source>
</evidence>
<keyword evidence="2" id="KW-0677">Repeat</keyword>
<evidence type="ECO:0000259" key="5">
    <source>
        <dbReference type="SMART" id="SM00249"/>
    </source>
</evidence>
<dbReference type="InterPro" id="IPR001965">
    <property type="entry name" value="Znf_PHD"/>
</dbReference>
<feature type="domain" description="Zinc finger PHD-type" evidence="5">
    <location>
        <begin position="180"/>
        <end position="241"/>
    </location>
</feature>
<dbReference type="InterPro" id="IPR046349">
    <property type="entry name" value="C1-like_sf"/>
</dbReference>
<dbReference type="SUPFAM" id="SSF57889">
    <property type="entry name" value="Cysteine-rich domain"/>
    <property type="match status" value="4"/>
</dbReference>
<dbReference type="SMART" id="SM00249">
    <property type="entry name" value="PHD"/>
    <property type="match status" value="4"/>
</dbReference>